<accession>A0A086M4N5</accession>
<proteinExistence type="predicted"/>
<feature type="compositionally biased region" description="Basic and acidic residues" evidence="1">
    <location>
        <begin position="100"/>
        <end position="111"/>
    </location>
</feature>
<evidence type="ECO:0000313" key="2">
    <source>
        <dbReference type="EMBL" id="KFG63853.1"/>
    </source>
</evidence>
<reference evidence="2 3" key="1">
    <citation type="submission" date="2014-05" db="EMBL/GenBank/DDBJ databases">
        <authorList>
            <person name="Sibley D."/>
            <person name="Venepally P."/>
            <person name="Karamycheva S."/>
            <person name="Hadjithomas M."/>
            <person name="Khan A."/>
            <person name="Brunk B."/>
            <person name="Roos D."/>
            <person name="Caler E."/>
            <person name="Lorenzi H."/>
        </authorList>
    </citation>
    <scope>NUCLEOTIDE SEQUENCE [LARGE SCALE GENOMIC DNA]</scope>
    <source>
        <strain evidence="2 3">RUB</strain>
    </source>
</reference>
<evidence type="ECO:0000256" key="1">
    <source>
        <dbReference type="SAM" id="MobiDB-lite"/>
    </source>
</evidence>
<feature type="region of interest" description="Disordered" evidence="1">
    <location>
        <begin position="59"/>
        <end position="80"/>
    </location>
</feature>
<protein>
    <submittedName>
        <fullName evidence="2">Uncharacterized protein</fullName>
    </submittedName>
</protein>
<sequence length="118" mass="13489">MSRAAEIKTRRSKGVSLCQNLCSEPAEVEEAADCKRVVSQCLPTFMPIDDGFPFVSERQQESRMMQRHCEEGEAERPHRHAQMCSMLSGFQTKSRGSLRNLKESRHLEWRPAKQGVPI</sequence>
<name>A0A086M4N5_TOXGO</name>
<feature type="compositionally biased region" description="Basic and acidic residues" evidence="1">
    <location>
        <begin position="67"/>
        <end position="76"/>
    </location>
</feature>
<dbReference type="Proteomes" id="UP000028834">
    <property type="component" value="Unassembled WGS sequence"/>
</dbReference>
<organism evidence="2 3">
    <name type="scientific">Toxoplasma gondii RUB</name>
    <dbReference type="NCBI Taxonomy" id="935652"/>
    <lineage>
        <taxon>Eukaryota</taxon>
        <taxon>Sar</taxon>
        <taxon>Alveolata</taxon>
        <taxon>Apicomplexa</taxon>
        <taxon>Conoidasida</taxon>
        <taxon>Coccidia</taxon>
        <taxon>Eucoccidiorida</taxon>
        <taxon>Eimeriorina</taxon>
        <taxon>Sarcocystidae</taxon>
        <taxon>Toxoplasma</taxon>
    </lineage>
</organism>
<dbReference type="VEuPathDB" id="ToxoDB:TGRUB_429790"/>
<evidence type="ECO:0000313" key="3">
    <source>
        <dbReference type="Proteomes" id="UP000028834"/>
    </source>
</evidence>
<comment type="caution">
    <text evidence="2">The sequence shown here is derived from an EMBL/GenBank/DDBJ whole genome shotgun (WGS) entry which is preliminary data.</text>
</comment>
<dbReference type="EMBL" id="AFYV02000833">
    <property type="protein sequence ID" value="KFG63853.1"/>
    <property type="molecule type" value="Genomic_DNA"/>
</dbReference>
<feature type="region of interest" description="Disordered" evidence="1">
    <location>
        <begin position="95"/>
        <end position="118"/>
    </location>
</feature>
<dbReference type="AlphaFoldDB" id="A0A086M4N5"/>
<gene>
    <name evidence="2" type="ORF">TGRUB_429790</name>
</gene>